<dbReference type="PROSITE" id="PS50004">
    <property type="entry name" value="C2"/>
    <property type="match status" value="1"/>
</dbReference>
<dbReference type="GO" id="GO:0006952">
    <property type="term" value="P:defense response"/>
    <property type="evidence" value="ECO:0007669"/>
    <property type="project" value="InterPro"/>
</dbReference>
<dbReference type="EMBL" id="NKXS01002572">
    <property type="protein sequence ID" value="PIN12993.1"/>
    <property type="molecule type" value="Genomic_DNA"/>
</dbReference>
<dbReference type="STRING" id="429701.A0A2G9H694"/>
<dbReference type="PANTHER" id="PTHR32246">
    <property type="entry name" value="INGRESSION PROTEIN FIC1"/>
    <property type="match status" value="1"/>
</dbReference>
<evidence type="ECO:0000256" key="1">
    <source>
        <dbReference type="SAM" id="MobiDB-lite"/>
    </source>
</evidence>
<accession>A0A2G9H694</accession>
<dbReference type="Proteomes" id="UP000231279">
    <property type="component" value="Unassembled WGS sequence"/>
</dbReference>
<evidence type="ECO:0000259" key="2">
    <source>
        <dbReference type="PROSITE" id="PS50004"/>
    </source>
</evidence>
<protein>
    <recommendedName>
        <fullName evidence="2">C2 domain-containing protein</fullName>
    </recommendedName>
</protein>
<feature type="region of interest" description="Disordered" evidence="1">
    <location>
        <begin position="164"/>
        <end position="193"/>
    </location>
</feature>
<dbReference type="PANTHER" id="PTHR32246:SF22">
    <property type="entry name" value="C2 DOMAIN-CONTAINING PROTEIN"/>
    <property type="match status" value="1"/>
</dbReference>
<dbReference type="AlphaFoldDB" id="A0A2G9H694"/>
<dbReference type="SUPFAM" id="SSF49562">
    <property type="entry name" value="C2 domain (Calcium/lipid-binding domain, CaLB)"/>
    <property type="match status" value="1"/>
</dbReference>
<dbReference type="Pfam" id="PF00168">
    <property type="entry name" value="C2"/>
    <property type="match status" value="1"/>
</dbReference>
<feature type="domain" description="C2" evidence="2">
    <location>
        <begin position="1"/>
        <end position="111"/>
    </location>
</feature>
<dbReference type="SMART" id="SM00239">
    <property type="entry name" value="C2"/>
    <property type="match status" value="1"/>
</dbReference>
<sequence>MECRKLVITVVSANNLPDVRNLFRMKVYAKVSIEGSESKTTQETPVDLQGETDPRWNVQIEYTVSESVVQKPGVNLSIKLFCERSLGDRFIGEVNIPVKGLFDMGLKAEKIMSYDVSGTPSGRLQILYSFGEKIWVEKPRGWRKAAGALFLELVEEAFVLLSGESNDGDGGDGVDVGEGSNDHDDDEEIFFDA</sequence>
<dbReference type="InterPro" id="IPR035892">
    <property type="entry name" value="C2_domain_sf"/>
</dbReference>
<gene>
    <name evidence="3" type="ORF">CDL12_14394</name>
</gene>
<reference evidence="4" key="1">
    <citation type="journal article" date="2018" name="Gigascience">
        <title>Genome assembly of the Pink Ipe (Handroanthus impetiginosus, Bignoniaceae), a highly valued, ecologically keystone Neotropical timber forest tree.</title>
        <authorList>
            <person name="Silva-Junior O.B."/>
            <person name="Grattapaglia D."/>
            <person name="Novaes E."/>
            <person name="Collevatti R.G."/>
        </authorList>
    </citation>
    <scope>NUCLEOTIDE SEQUENCE [LARGE SCALE GENOMIC DNA]</scope>
    <source>
        <strain evidence="4">cv. UFG-1</strain>
    </source>
</reference>
<dbReference type="Gene3D" id="2.60.40.150">
    <property type="entry name" value="C2 domain"/>
    <property type="match status" value="1"/>
</dbReference>
<dbReference type="OrthoDB" id="270970at2759"/>
<keyword evidence="4" id="KW-1185">Reference proteome</keyword>
<feature type="compositionally biased region" description="Acidic residues" evidence="1">
    <location>
        <begin position="183"/>
        <end position="193"/>
    </location>
</feature>
<evidence type="ECO:0000313" key="4">
    <source>
        <dbReference type="Proteomes" id="UP000231279"/>
    </source>
</evidence>
<name>A0A2G9H694_9LAMI</name>
<evidence type="ECO:0000313" key="3">
    <source>
        <dbReference type="EMBL" id="PIN12993.1"/>
    </source>
</evidence>
<organism evidence="3 4">
    <name type="scientific">Handroanthus impetiginosus</name>
    <dbReference type="NCBI Taxonomy" id="429701"/>
    <lineage>
        <taxon>Eukaryota</taxon>
        <taxon>Viridiplantae</taxon>
        <taxon>Streptophyta</taxon>
        <taxon>Embryophyta</taxon>
        <taxon>Tracheophyta</taxon>
        <taxon>Spermatophyta</taxon>
        <taxon>Magnoliopsida</taxon>
        <taxon>eudicotyledons</taxon>
        <taxon>Gunneridae</taxon>
        <taxon>Pentapetalae</taxon>
        <taxon>asterids</taxon>
        <taxon>lamiids</taxon>
        <taxon>Lamiales</taxon>
        <taxon>Bignoniaceae</taxon>
        <taxon>Crescentiina</taxon>
        <taxon>Tabebuia alliance</taxon>
        <taxon>Handroanthus</taxon>
    </lineage>
</organism>
<dbReference type="InterPro" id="IPR000008">
    <property type="entry name" value="C2_dom"/>
</dbReference>
<dbReference type="CDD" id="cd04051">
    <property type="entry name" value="C2_SRC2_like"/>
    <property type="match status" value="1"/>
</dbReference>
<dbReference type="InterPro" id="IPR044750">
    <property type="entry name" value="C2_SRC2/BAP"/>
</dbReference>
<proteinExistence type="predicted"/>
<comment type="caution">
    <text evidence="3">The sequence shown here is derived from an EMBL/GenBank/DDBJ whole genome shotgun (WGS) entry which is preliminary data.</text>
</comment>